<evidence type="ECO:0000259" key="3">
    <source>
        <dbReference type="Pfam" id="PF14529"/>
    </source>
</evidence>
<dbReference type="Gene3D" id="2.40.10.10">
    <property type="entry name" value="Trypsin-like serine proteases"/>
    <property type="match status" value="1"/>
</dbReference>
<dbReference type="Gene3D" id="3.60.10.10">
    <property type="entry name" value="Endonuclease/exonuclease/phosphatase"/>
    <property type="match status" value="1"/>
</dbReference>
<dbReference type="SUPFAM" id="SSF50494">
    <property type="entry name" value="Trypsin-like serine proteases"/>
    <property type="match status" value="1"/>
</dbReference>
<evidence type="ECO:0000313" key="4">
    <source>
        <dbReference type="EMBL" id="CAH0399975.1"/>
    </source>
</evidence>
<feature type="domain" description="Endonuclease/exonuclease/phosphatase" evidence="3">
    <location>
        <begin position="602"/>
        <end position="720"/>
    </location>
</feature>
<keyword evidence="5" id="KW-1185">Reference proteome</keyword>
<feature type="compositionally biased region" description="Pro residues" evidence="1">
    <location>
        <begin position="447"/>
        <end position="460"/>
    </location>
</feature>
<evidence type="ECO:0000313" key="5">
    <source>
        <dbReference type="Proteomes" id="UP001153292"/>
    </source>
</evidence>
<dbReference type="InterPro" id="IPR036691">
    <property type="entry name" value="Endo/exonu/phosph_ase_sf"/>
</dbReference>
<dbReference type="CDD" id="cd09077">
    <property type="entry name" value="R1-I-EN"/>
    <property type="match status" value="1"/>
</dbReference>
<proteinExistence type="predicted"/>
<feature type="signal peptide" evidence="2">
    <location>
        <begin position="1"/>
        <end position="20"/>
    </location>
</feature>
<dbReference type="InterPro" id="IPR009003">
    <property type="entry name" value="Peptidase_S1_PA"/>
</dbReference>
<dbReference type="Proteomes" id="UP001153292">
    <property type="component" value="Chromosome 15"/>
</dbReference>
<sequence>MRGAALTVILFSCAATVACANDTNDLVASNVMDVGGEESEHGGDQDGEKKPASFLIVIEHESGWRCSGSLVSLRTALTSAWCAHGRRRSPARDLWALAALAAAAAASDLPAARLDGARRIVRVAVAIGADAEVGEAPEWDGSSWRGGALDLALAELERAFGGAARAVPILMATGAGAGECAPPAACHVARAITPSRPPRRARLDIVGADLQPPDTCAAAAKHWTSVKEHALCLVGSELCESDWGAGVVCGGKVCGVLSRSVRGAGESEEGAEEGAGRSCGDTHVAQSIARWRRFLHCAHTLRACGSDGDCAELCVERRLVDDPSPASVETIPTSRRPPPAASSRPRGLARATRTRHGSGGRRAQHTHTHTHSATRSSPPPSAPPQPDDAPASASVSSLAQEFEPNRADFKAGEYGDNVAEYGGGNDELPTPTPTRTPSPANETTPPAQSPPPLQPPPPGQLQPQPERRTAADAGTPIMPQSSTAQTATITITMYCFVKSIHLMRDIQMPKKLSAPKTAAVVVTVTPDAEGKGATYGTVIAKAKKEINIAAEPYSVPPNSKWAGDVDGSVAIMAKLQDEYSAHLCVVKRGLGYVAVTMGELAMIGVYFSPNRGVAQLQAWLDVLGGAVRRMAPRQVVVLGDFNAKHPAWGSPRATPRGESVWEWSVTSELILQNRGTHHTCVRMNGGSIVDLTFASPAVAARIQGCRVLPETESLSDHLYIRIRVSPPPDLEIRQNSEEHFRRWVVARFDMEAAEETILAQEQNAS</sequence>
<dbReference type="Pfam" id="PF14529">
    <property type="entry name" value="Exo_endo_phos_2"/>
    <property type="match status" value="1"/>
</dbReference>
<keyword evidence="2" id="KW-0732">Signal</keyword>
<dbReference type="EMBL" id="OU963908">
    <property type="protein sequence ID" value="CAH0399975.1"/>
    <property type="molecule type" value="Genomic_DNA"/>
</dbReference>
<gene>
    <name evidence="4" type="ORF">CHILSU_LOCUS3155</name>
</gene>
<feature type="compositionally biased region" description="Basic and acidic residues" evidence="1">
    <location>
        <begin position="403"/>
        <end position="413"/>
    </location>
</feature>
<organism evidence="4 5">
    <name type="scientific">Chilo suppressalis</name>
    <name type="common">Asiatic rice borer moth</name>
    <dbReference type="NCBI Taxonomy" id="168631"/>
    <lineage>
        <taxon>Eukaryota</taxon>
        <taxon>Metazoa</taxon>
        <taxon>Ecdysozoa</taxon>
        <taxon>Arthropoda</taxon>
        <taxon>Hexapoda</taxon>
        <taxon>Insecta</taxon>
        <taxon>Pterygota</taxon>
        <taxon>Neoptera</taxon>
        <taxon>Endopterygota</taxon>
        <taxon>Lepidoptera</taxon>
        <taxon>Glossata</taxon>
        <taxon>Ditrysia</taxon>
        <taxon>Pyraloidea</taxon>
        <taxon>Crambidae</taxon>
        <taxon>Crambinae</taxon>
        <taxon>Chilo</taxon>
    </lineage>
</organism>
<feature type="region of interest" description="Disordered" evidence="1">
    <location>
        <begin position="324"/>
        <end position="482"/>
    </location>
</feature>
<dbReference type="PANTHER" id="PTHR33273">
    <property type="entry name" value="DOMAIN-CONTAINING PROTEIN, PUTATIVE-RELATED"/>
    <property type="match status" value="1"/>
</dbReference>
<feature type="compositionally biased region" description="Basic residues" evidence="1">
    <location>
        <begin position="352"/>
        <end position="372"/>
    </location>
</feature>
<dbReference type="SUPFAM" id="SSF56219">
    <property type="entry name" value="DNase I-like"/>
    <property type="match status" value="1"/>
</dbReference>
<dbReference type="InterPro" id="IPR005135">
    <property type="entry name" value="Endo/exonuclease/phosphatase"/>
</dbReference>
<dbReference type="InterPro" id="IPR043504">
    <property type="entry name" value="Peptidase_S1_PA_chymotrypsin"/>
</dbReference>
<feature type="chain" id="PRO_5047125632" description="Endonuclease/exonuclease/phosphatase domain-containing protein" evidence="2">
    <location>
        <begin position="21"/>
        <end position="765"/>
    </location>
</feature>
<dbReference type="PANTHER" id="PTHR33273:SF4">
    <property type="entry name" value="ENDONUCLEASE_EXONUCLEASE_PHOSPHATASE DOMAIN-CONTAINING PROTEIN"/>
    <property type="match status" value="1"/>
</dbReference>
<evidence type="ECO:0000256" key="1">
    <source>
        <dbReference type="SAM" id="MobiDB-lite"/>
    </source>
</evidence>
<reference evidence="4" key="1">
    <citation type="submission" date="2021-12" db="EMBL/GenBank/DDBJ databases">
        <authorList>
            <person name="King R."/>
        </authorList>
    </citation>
    <scope>NUCLEOTIDE SEQUENCE</scope>
</reference>
<evidence type="ECO:0000256" key="2">
    <source>
        <dbReference type="SAM" id="SignalP"/>
    </source>
</evidence>
<name>A0ABN8AV43_CHISP</name>
<dbReference type="PROSITE" id="PS51257">
    <property type="entry name" value="PROKAR_LIPOPROTEIN"/>
    <property type="match status" value="1"/>
</dbReference>
<feature type="compositionally biased region" description="Low complexity" evidence="1">
    <location>
        <begin position="341"/>
        <end position="351"/>
    </location>
</feature>
<accession>A0ABN8AV43</accession>
<protein>
    <recommendedName>
        <fullName evidence="3">Endonuclease/exonuclease/phosphatase domain-containing protein</fullName>
    </recommendedName>
</protein>
<feature type="compositionally biased region" description="Pro residues" evidence="1">
    <location>
        <begin position="377"/>
        <end position="387"/>
    </location>
</feature>